<protein>
    <recommendedName>
        <fullName evidence="3">Coenzyme Q (Ubiquinone) biosynthesis protein Coq4</fullName>
    </recommendedName>
</protein>
<sequence length="227" mass="26634">MSLMLKKLYKNKFFRKILAWRALFYFVEKSPNEINTIKYLYFLSDSNKIRKNKMVSSMKADEHCRALIDGRRRLECFSDTTQLKNCNENTLGFLYAKHLEENNIIEVVPMNQRIFSDYQYIVHPIITTHDIYHVVLGRGVSFNDEGAVAAFTVAQIPHYMPANFHIAAGILRVVCKEDFDLSVSYSVMYDAVMQGRKAKQLFSVNWDEWINTDIMELRAFLNIDRFD</sequence>
<proteinExistence type="predicted"/>
<dbReference type="GO" id="GO:0006744">
    <property type="term" value="P:ubiquinone biosynthetic process"/>
    <property type="evidence" value="ECO:0007669"/>
    <property type="project" value="InterPro"/>
</dbReference>
<evidence type="ECO:0000313" key="2">
    <source>
        <dbReference type="Proteomes" id="UP000502894"/>
    </source>
</evidence>
<evidence type="ECO:0008006" key="3">
    <source>
        <dbReference type="Google" id="ProtNLM"/>
    </source>
</evidence>
<organism evidence="1 2">
    <name type="scientific">Legionella antarctica</name>
    <dbReference type="NCBI Taxonomy" id="2708020"/>
    <lineage>
        <taxon>Bacteria</taxon>
        <taxon>Pseudomonadati</taxon>
        <taxon>Pseudomonadota</taxon>
        <taxon>Gammaproteobacteria</taxon>
        <taxon>Legionellales</taxon>
        <taxon>Legionellaceae</taxon>
        <taxon>Legionella</taxon>
    </lineage>
</organism>
<dbReference type="Pfam" id="PF05019">
    <property type="entry name" value="Coq4"/>
    <property type="match status" value="1"/>
</dbReference>
<gene>
    <name evidence="1" type="ORF">TUM19329_05110</name>
</gene>
<name>A0A6F8T1W4_9GAMM</name>
<dbReference type="AlphaFoldDB" id="A0A6F8T1W4"/>
<dbReference type="Proteomes" id="UP000502894">
    <property type="component" value="Chromosome"/>
</dbReference>
<dbReference type="PANTHER" id="PTHR12922">
    <property type="entry name" value="UBIQUINONE BIOSYNTHESIS PROTEIN"/>
    <property type="match status" value="1"/>
</dbReference>
<accession>A0A6F8T1W4</accession>
<dbReference type="InterPro" id="IPR007715">
    <property type="entry name" value="Coq4"/>
</dbReference>
<keyword evidence="2" id="KW-1185">Reference proteome</keyword>
<reference evidence="1" key="1">
    <citation type="journal article" date="2020" name="Microbiol. Resour. Announc.">
        <title>Complete Genome Sequence of Novel Psychrotolerant Legionella Strain TUM19329, Isolated from Antarctic Lake Sediment.</title>
        <authorList>
            <person name="Shimada S."/>
            <person name="Nakai R."/>
            <person name="Aoki K."/>
            <person name="Shimoeda N."/>
            <person name="Ohno G."/>
            <person name="Miyazaki Y."/>
            <person name="Kudoh S."/>
            <person name="Imura S."/>
            <person name="Watanabe K."/>
            <person name="Ishii Y."/>
            <person name="Tateda K."/>
        </authorList>
    </citation>
    <scope>NUCLEOTIDE SEQUENCE [LARGE SCALE GENOMIC DNA]</scope>
    <source>
        <strain evidence="1">TUM19329</strain>
    </source>
</reference>
<evidence type="ECO:0000313" key="1">
    <source>
        <dbReference type="EMBL" id="BCA94150.1"/>
    </source>
</evidence>
<dbReference type="PANTHER" id="PTHR12922:SF7">
    <property type="entry name" value="UBIQUINONE BIOSYNTHESIS PROTEIN COQ4 HOMOLOG, MITOCHONDRIAL"/>
    <property type="match status" value="1"/>
</dbReference>
<dbReference type="KEGG" id="lant:TUM19329_05110"/>
<dbReference type="EMBL" id="AP022839">
    <property type="protein sequence ID" value="BCA94150.1"/>
    <property type="molecule type" value="Genomic_DNA"/>
</dbReference>